<dbReference type="CDD" id="cd01824">
    <property type="entry name" value="Phospholipase_B_like"/>
    <property type="match status" value="2"/>
</dbReference>
<dbReference type="EMBL" id="JARO02004621">
    <property type="protein sequence ID" value="KPP68174.1"/>
    <property type="molecule type" value="Genomic_DNA"/>
</dbReference>
<organism evidence="2 3">
    <name type="scientific">Scleropages formosus</name>
    <name type="common">Asian bonytongue</name>
    <name type="synonym">Osteoglossum formosum</name>
    <dbReference type="NCBI Taxonomy" id="113540"/>
    <lineage>
        <taxon>Eukaryota</taxon>
        <taxon>Metazoa</taxon>
        <taxon>Chordata</taxon>
        <taxon>Craniata</taxon>
        <taxon>Vertebrata</taxon>
        <taxon>Euteleostomi</taxon>
        <taxon>Actinopterygii</taxon>
        <taxon>Neopterygii</taxon>
        <taxon>Teleostei</taxon>
        <taxon>Osteoglossocephala</taxon>
        <taxon>Osteoglossomorpha</taxon>
        <taxon>Osteoglossiformes</taxon>
        <taxon>Osteoglossidae</taxon>
        <taxon>Scleropages</taxon>
    </lineage>
</organism>
<dbReference type="PANTHER" id="PTHR21325">
    <property type="entry name" value="PHOSPHOLIPASE B, PLB1"/>
    <property type="match status" value="1"/>
</dbReference>
<dbReference type="PANTHER" id="PTHR21325:SF52">
    <property type="entry name" value="PHOSPHOLIPASE B1, MEMBRANE-ASSOCIATED"/>
    <property type="match status" value="1"/>
</dbReference>
<sequence length="946" mass="106399">MFACDVHRIKFPCFVPRPLLPYLTLPLESLDGFLRQKLWYSDREDFTVVLHPTPIDTNPNSIVERNFASSGLSSLHADKLALQLWANLLHPVSEKMVRNMDAITEIPYPTEIMGSEMPCEDRSPSNSIPVSVHTLRPADIKVVAAVGDSLTAANGAGSAPNDLLDVLKQYRGLSWSIGGDENLTSVTTLPNILRQFNPSLTGFSEGTGKQTNPRAFLNQAVPGATSEDMPGQVRILADKMKNDLRIDFSADWKVITMFVGGNDLCDHCIHSVYFSADNFVSRIKEALDILHKEVPRALVNLVEVLDIVPLRQLHRDSSLKCPTWLVKILCHCIISPKDGSVQLQRLTEINRAYQRGLQELIESGRYDTHSNFTVVLQPFFREITVPLLDGRPDRSFFTPDCFHLSQKSHTLMARALWNNMLEPVGNKTHSEVFTSAFSLKCPTKTSPYLQTYQNSNYTYKGPAPTPPPVTVRGTALSFKRVCQSWSWRSTQLYNFAPAQALASRNPVWDKQFQLNWGSNLSCVDRAPSSIIPTSGRELYTKCMSGYSTTYLAGYGAKSKNIFQLKIEYRGVSWNIGGDQNLESVTTLPNILREFNPLLRGFSVGQGSKKKGLNMAVSGAKASQVPGQVQNLIQAMKDSKEIDFEKDWKLITLFIGGNDLCQYCLDQNNLSPQNYSHHLRQSLDLLYRNVPRVMVNVLELLQIEGLRRIKSGTLGCSLVQRNMCPCILIPSEDSIELNEMKRINREYQAETELLISQGRYDGREDFTVVIQPFFQNSIIPLSVDGTPDLSYFSADCFHFSERGHAEMAIALWNNMLEPVGRKQTFNNFTYDRNKIKCPSEVGDSMHLWKSKILLNMYLPLISAQPYIYTRMNSLPSVPTATPAPSTPVITTTTLIPLCPPGLPLWLPVVFVVIGSLIGWGITWLFLSYRKRNDQRKQSMMEMKGTEL</sequence>
<dbReference type="InterPro" id="IPR001087">
    <property type="entry name" value="GDSL"/>
</dbReference>
<accession>A0A0P7V1J5</accession>
<dbReference type="InterPro" id="IPR035547">
    <property type="entry name" value="Phospholipase_B"/>
</dbReference>
<dbReference type="Pfam" id="PF00657">
    <property type="entry name" value="Lipase_GDSL"/>
    <property type="match status" value="2"/>
</dbReference>
<dbReference type="SUPFAM" id="SSF52266">
    <property type="entry name" value="SGNH hydrolase"/>
    <property type="match status" value="2"/>
</dbReference>
<dbReference type="InterPro" id="IPR036514">
    <property type="entry name" value="SGNH_hydro_sf"/>
</dbReference>
<dbReference type="GO" id="GO:0004623">
    <property type="term" value="F:phospholipase A2 activity"/>
    <property type="evidence" value="ECO:0007669"/>
    <property type="project" value="TreeGrafter"/>
</dbReference>
<keyword evidence="1" id="KW-1133">Transmembrane helix</keyword>
<feature type="transmembrane region" description="Helical" evidence="1">
    <location>
        <begin position="903"/>
        <end position="925"/>
    </location>
</feature>
<dbReference type="GO" id="GO:0050253">
    <property type="term" value="F:retinyl-palmitate esterase activity"/>
    <property type="evidence" value="ECO:0007669"/>
    <property type="project" value="TreeGrafter"/>
</dbReference>
<comment type="caution">
    <text evidence="2">The sequence shown here is derived from an EMBL/GenBank/DDBJ whole genome shotgun (WGS) entry which is preliminary data.</text>
</comment>
<dbReference type="GO" id="GO:0006644">
    <property type="term" value="P:phospholipid metabolic process"/>
    <property type="evidence" value="ECO:0007669"/>
    <property type="project" value="TreeGrafter"/>
</dbReference>
<evidence type="ECO:0000313" key="3">
    <source>
        <dbReference type="Proteomes" id="UP000034805"/>
    </source>
</evidence>
<dbReference type="GO" id="GO:0004622">
    <property type="term" value="F:phosphatidylcholine lysophospholipase activity"/>
    <property type="evidence" value="ECO:0007669"/>
    <property type="project" value="TreeGrafter"/>
</dbReference>
<gene>
    <name evidence="2" type="ORF">Z043_113165</name>
</gene>
<keyword evidence="1" id="KW-0812">Transmembrane</keyword>
<dbReference type="InterPro" id="IPR038885">
    <property type="entry name" value="PLB1"/>
</dbReference>
<protein>
    <submittedName>
        <fullName evidence="2">Phospholipase B1, membrane-associated-like</fullName>
    </submittedName>
</protein>
<name>A0A0P7V1J5_SCLFO</name>
<evidence type="ECO:0000313" key="2">
    <source>
        <dbReference type="EMBL" id="KPP68174.1"/>
    </source>
</evidence>
<dbReference type="Gene3D" id="3.40.50.1110">
    <property type="entry name" value="SGNH hydrolase"/>
    <property type="match status" value="2"/>
</dbReference>
<keyword evidence="1" id="KW-0472">Membrane</keyword>
<dbReference type="Proteomes" id="UP000034805">
    <property type="component" value="Unassembled WGS sequence"/>
</dbReference>
<evidence type="ECO:0000256" key="1">
    <source>
        <dbReference type="SAM" id="Phobius"/>
    </source>
</evidence>
<dbReference type="AlphaFoldDB" id="A0A0P7V1J5"/>
<dbReference type="GO" id="GO:0031526">
    <property type="term" value="C:brush border membrane"/>
    <property type="evidence" value="ECO:0007669"/>
    <property type="project" value="TreeGrafter"/>
</dbReference>
<reference evidence="2 3" key="1">
    <citation type="submission" date="2015-08" db="EMBL/GenBank/DDBJ databases">
        <title>The genome of the Asian arowana (Scleropages formosus).</title>
        <authorList>
            <person name="Tan M.H."/>
            <person name="Gan H.M."/>
            <person name="Croft L.J."/>
            <person name="Austin C.M."/>
        </authorList>
    </citation>
    <scope>NUCLEOTIDE SEQUENCE [LARGE SCALE GENOMIC DNA]</scope>
    <source>
        <strain evidence="2">Aro1</strain>
    </source>
</reference>
<proteinExistence type="predicted"/>